<keyword evidence="3" id="KW-0479">Metal-binding</keyword>
<comment type="similarity">
    <text evidence="2">Belongs to the peptidase M24B family.</text>
</comment>
<dbReference type="AlphaFoldDB" id="A0A1B6C516"/>
<evidence type="ECO:0000259" key="6">
    <source>
        <dbReference type="Pfam" id="PF00557"/>
    </source>
</evidence>
<evidence type="ECO:0000256" key="3">
    <source>
        <dbReference type="ARBA" id="ARBA00022723"/>
    </source>
</evidence>
<dbReference type="InterPro" id="IPR032416">
    <property type="entry name" value="Peptidase_M24_C"/>
</dbReference>
<dbReference type="InterPro" id="IPR000994">
    <property type="entry name" value="Pept_M24"/>
</dbReference>
<sequence length="614" mass="68870">MAPKPTGHLLKKLRALMRNIKYVNEPIQAYIVPHNDAHQSEYLAPCDERRAFISGFTGSDGTAIITENAACVWTDGRYFLQASQEMDDNWTLMKNGVSTTPTQSDWLIKTLPAGSRVGVDPMYLSYREWTKLNTDLDAASHSLVPVTTNLIDLIWDDRPQTPNFCINPLPLKYTGRTSQEKVDSVRAQMEEKGVSLTVITALDEVAYLLNLRGSDIDYNPVFFSYVAITPSEVNLFIDTSKITQSVFDHFKQEDLEVSFHSYNKVVSYITEQVGNKQLDGKVWISHGSSSALVMLIPEKLRVLDTSAVALMKAIKNPVEIQGLINAHIRDAAALCCYFSWLEREVHKGNITEISGANKLEEFRKEQEDFVGLSFSTISSVGPNGAIIHYEPTPATDRTITTEELYLCDSGAQYKDGTTDVTRTLHFGTPTDYEKECFTRVFKGQMNLGTAVFPNKIKGNCLDTLARKSLWDVGLDYMHGTGHGIGAYLNVHEGPMGISWRAYPDDPGLQLGMFLSNEPGYYEDGKFGIRLENIVQIVNASTPYNYKNIGFLTFETITLVPIQTKMLVPHMLTEKEITCLNDYHSLCREKVGPLLKKMGHIGAYEWLYKETEPIG</sequence>
<feature type="domain" description="Creatinase N-terminal" evidence="7">
    <location>
        <begin position="10"/>
        <end position="148"/>
    </location>
</feature>
<gene>
    <name evidence="9" type="ORF">g.14932</name>
</gene>
<dbReference type="Pfam" id="PF16188">
    <property type="entry name" value="Peptidase_M24_C"/>
    <property type="match status" value="1"/>
</dbReference>
<dbReference type="Gene3D" id="3.40.350.10">
    <property type="entry name" value="Creatinase/prolidase N-terminal domain"/>
    <property type="match status" value="2"/>
</dbReference>
<evidence type="ECO:0000256" key="5">
    <source>
        <dbReference type="ARBA" id="ARBA00023211"/>
    </source>
</evidence>
<comment type="cofactor">
    <cofactor evidence="1">
        <name>Mn(2+)</name>
        <dbReference type="ChEBI" id="CHEBI:29035"/>
    </cofactor>
</comment>
<evidence type="ECO:0008006" key="10">
    <source>
        <dbReference type="Google" id="ProtNLM"/>
    </source>
</evidence>
<dbReference type="InterPro" id="IPR050422">
    <property type="entry name" value="X-Pro_aminopeptidase_P"/>
</dbReference>
<keyword evidence="5" id="KW-0464">Manganese</keyword>
<evidence type="ECO:0000259" key="8">
    <source>
        <dbReference type="Pfam" id="PF16188"/>
    </source>
</evidence>
<dbReference type="InterPro" id="IPR036005">
    <property type="entry name" value="Creatinase/aminopeptidase-like"/>
</dbReference>
<dbReference type="Gene3D" id="3.90.230.10">
    <property type="entry name" value="Creatinase/methionine aminopeptidase superfamily"/>
    <property type="match status" value="1"/>
</dbReference>
<dbReference type="PANTHER" id="PTHR43763">
    <property type="entry name" value="XAA-PRO AMINOPEPTIDASE 1"/>
    <property type="match status" value="1"/>
</dbReference>
<dbReference type="InterPro" id="IPR033740">
    <property type="entry name" value="Pept_M24B"/>
</dbReference>
<dbReference type="InterPro" id="IPR029149">
    <property type="entry name" value="Creatin/AminoP/Spt16_N"/>
</dbReference>
<proteinExistence type="inferred from homology"/>
<dbReference type="Pfam" id="PF00557">
    <property type="entry name" value="Peptidase_M24"/>
    <property type="match status" value="1"/>
</dbReference>
<feature type="domain" description="Peptidase M24" evidence="6">
    <location>
        <begin position="325"/>
        <end position="536"/>
    </location>
</feature>
<accession>A0A1B6C516</accession>
<dbReference type="SUPFAM" id="SSF53092">
    <property type="entry name" value="Creatinase/prolidase N-terminal domain"/>
    <property type="match status" value="1"/>
</dbReference>
<feature type="domain" description="Peptidase M24 C-terminal" evidence="8">
    <location>
        <begin position="549"/>
        <end position="613"/>
    </location>
</feature>
<name>A0A1B6C516_9HEMI</name>
<evidence type="ECO:0000256" key="2">
    <source>
        <dbReference type="ARBA" id="ARBA00008766"/>
    </source>
</evidence>
<dbReference type="SUPFAM" id="SSF55920">
    <property type="entry name" value="Creatinase/aminopeptidase"/>
    <property type="match status" value="1"/>
</dbReference>
<reference evidence="9" key="1">
    <citation type="submission" date="2015-12" db="EMBL/GenBank/DDBJ databases">
        <title>De novo transcriptome assembly of four potential Pierce s Disease insect vectors from Arizona vineyards.</title>
        <authorList>
            <person name="Tassone E.E."/>
        </authorList>
    </citation>
    <scope>NUCLEOTIDE SEQUENCE</scope>
</reference>
<dbReference type="GO" id="GO:0070006">
    <property type="term" value="F:metalloaminopeptidase activity"/>
    <property type="evidence" value="ECO:0007669"/>
    <property type="project" value="InterPro"/>
</dbReference>
<dbReference type="CDD" id="cd01085">
    <property type="entry name" value="APP"/>
    <property type="match status" value="1"/>
</dbReference>
<dbReference type="InterPro" id="IPR000587">
    <property type="entry name" value="Creatinase_N"/>
</dbReference>
<dbReference type="GO" id="GO:0005737">
    <property type="term" value="C:cytoplasm"/>
    <property type="evidence" value="ECO:0007669"/>
    <property type="project" value="UniProtKB-ARBA"/>
</dbReference>
<dbReference type="Pfam" id="PF01321">
    <property type="entry name" value="Creatinase_N"/>
    <property type="match status" value="1"/>
</dbReference>
<dbReference type="PANTHER" id="PTHR43763:SF20">
    <property type="entry name" value="XAA-PRO AMINOPEPTIDASE APEPP"/>
    <property type="match status" value="1"/>
</dbReference>
<evidence type="ECO:0000259" key="7">
    <source>
        <dbReference type="Pfam" id="PF01321"/>
    </source>
</evidence>
<evidence type="ECO:0000256" key="4">
    <source>
        <dbReference type="ARBA" id="ARBA00022801"/>
    </source>
</evidence>
<dbReference type="GO" id="GO:0046872">
    <property type="term" value="F:metal ion binding"/>
    <property type="evidence" value="ECO:0007669"/>
    <property type="project" value="UniProtKB-KW"/>
</dbReference>
<protein>
    <recommendedName>
        <fullName evidence="10">Aminopeptidase P N-terminal domain-containing protein</fullName>
    </recommendedName>
</protein>
<dbReference type="Pfam" id="PF16189">
    <property type="entry name" value="Creatinase_N_2"/>
    <property type="match status" value="1"/>
</dbReference>
<evidence type="ECO:0000313" key="9">
    <source>
        <dbReference type="EMBL" id="JAS08320.1"/>
    </source>
</evidence>
<organism evidence="9">
    <name type="scientific">Clastoptera arizonana</name>
    <name type="common">Arizona spittle bug</name>
    <dbReference type="NCBI Taxonomy" id="38151"/>
    <lineage>
        <taxon>Eukaryota</taxon>
        <taxon>Metazoa</taxon>
        <taxon>Ecdysozoa</taxon>
        <taxon>Arthropoda</taxon>
        <taxon>Hexapoda</taxon>
        <taxon>Insecta</taxon>
        <taxon>Pterygota</taxon>
        <taxon>Neoptera</taxon>
        <taxon>Paraneoptera</taxon>
        <taxon>Hemiptera</taxon>
        <taxon>Auchenorrhyncha</taxon>
        <taxon>Cercopoidea</taxon>
        <taxon>Clastopteridae</taxon>
        <taxon>Clastoptera</taxon>
    </lineage>
</organism>
<dbReference type="FunFam" id="3.90.230.10:FF:000007">
    <property type="entry name" value="Xaa-Pro aminopeptidase P"/>
    <property type="match status" value="1"/>
</dbReference>
<keyword evidence="4" id="KW-0378">Hydrolase</keyword>
<dbReference type="FunFam" id="3.40.350.10:FF:000001">
    <property type="entry name" value="Putative xaa-Pro aminopeptidase 1"/>
    <property type="match status" value="1"/>
</dbReference>
<dbReference type="EMBL" id="GEDC01028978">
    <property type="protein sequence ID" value="JAS08320.1"/>
    <property type="molecule type" value="Transcribed_RNA"/>
</dbReference>
<evidence type="ECO:0000256" key="1">
    <source>
        <dbReference type="ARBA" id="ARBA00001936"/>
    </source>
</evidence>